<keyword evidence="1" id="KW-0812">Transmembrane</keyword>
<name>J5K607_BEAB2</name>
<evidence type="ECO:0000256" key="1">
    <source>
        <dbReference type="SAM" id="Phobius"/>
    </source>
</evidence>
<sequence length="360" mass="39366">MLSTAVPLFRRSVEDGTVNYELPPWSLWVILIDLVIFLPLLFFATYTVSTIYPVFSMVEDENPPAYAPLSADEEHATAGAASHLAARPTGGGPPRTVTSSLRAVTRLLYAVAGFRGFFRGILLQLIQHLLAGILIEIFTQALGLAFTPLATLLASLTLVQLSAAWVHIVLTYPVPGVSHFRRLPPFKRAFDATWRPILLNWVAREVVRWVPAVLFAILRVNVPEFKNGGRTDVSDVTATDMVKIVVIAVISAFAGIAFVIPTHVILVRVQASLLPVEDDAIIPFDRSFQGKVEPAVAGGRGYATIAEAWSTFSRAGWRRLITLYIKAFLVTMGVYALIVAVAIPEFLLMVQKTSGDGDEL</sequence>
<keyword evidence="1" id="KW-1133">Transmembrane helix</keyword>
<dbReference type="InParanoid" id="J5K607"/>
<feature type="transmembrane region" description="Helical" evidence="1">
    <location>
        <begin position="25"/>
        <end position="48"/>
    </location>
</feature>
<feature type="transmembrane region" description="Helical" evidence="1">
    <location>
        <begin position="152"/>
        <end position="172"/>
    </location>
</feature>
<protein>
    <submittedName>
        <fullName evidence="2">Ubiquitin carrier protein</fullName>
    </submittedName>
</protein>
<dbReference type="HOGENOM" id="CLU_038857_1_0_1"/>
<organism evidence="2 3">
    <name type="scientific">Beauveria bassiana (strain ARSEF 2860)</name>
    <name type="common">White muscardine disease fungus</name>
    <name type="synonym">Tritirachium shiotae</name>
    <dbReference type="NCBI Taxonomy" id="655819"/>
    <lineage>
        <taxon>Eukaryota</taxon>
        <taxon>Fungi</taxon>
        <taxon>Dikarya</taxon>
        <taxon>Ascomycota</taxon>
        <taxon>Pezizomycotina</taxon>
        <taxon>Sordariomycetes</taxon>
        <taxon>Hypocreomycetidae</taxon>
        <taxon>Hypocreales</taxon>
        <taxon>Cordycipitaceae</taxon>
        <taxon>Beauveria</taxon>
    </lineage>
</organism>
<dbReference type="EMBL" id="JH725152">
    <property type="protein sequence ID" value="EJP69516.1"/>
    <property type="molecule type" value="Genomic_DNA"/>
</dbReference>
<dbReference type="GeneID" id="19884493"/>
<dbReference type="AlphaFoldDB" id="J5K607"/>
<proteinExistence type="predicted"/>
<dbReference type="OrthoDB" id="2896006at2759"/>
<dbReference type="Proteomes" id="UP000002762">
    <property type="component" value="Unassembled WGS sequence"/>
</dbReference>
<gene>
    <name evidence="2" type="ORF">BBA_01481</name>
</gene>
<dbReference type="STRING" id="655819.J5K607"/>
<evidence type="ECO:0000313" key="2">
    <source>
        <dbReference type="EMBL" id="EJP69516.1"/>
    </source>
</evidence>
<keyword evidence="3" id="KW-1185">Reference proteome</keyword>
<feature type="transmembrane region" description="Helical" evidence="1">
    <location>
        <begin position="323"/>
        <end position="343"/>
    </location>
</feature>
<feature type="transmembrane region" description="Helical" evidence="1">
    <location>
        <begin position="242"/>
        <end position="266"/>
    </location>
</feature>
<accession>J5K607</accession>
<reference evidence="2 3" key="1">
    <citation type="journal article" date="2012" name="Sci. Rep.">
        <title>Genomic perspectives on the evolution of fungal entomopathogenicity in Beauveria bassiana.</title>
        <authorList>
            <person name="Xiao G."/>
            <person name="Ying S.H."/>
            <person name="Zheng P."/>
            <person name="Wang Z.L."/>
            <person name="Zhang S."/>
            <person name="Xie X.Q."/>
            <person name="Shang Y."/>
            <person name="St Leger R.J."/>
            <person name="Zhao G.P."/>
            <person name="Wang C."/>
            <person name="Feng M.G."/>
        </authorList>
    </citation>
    <scope>NUCLEOTIDE SEQUENCE [LARGE SCALE GENOMIC DNA]</scope>
    <source>
        <strain evidence="2 3">ARSEF 2860</strain>
    </source>
</reference>
<feature type="transmembrane region" description="Helical" evidence="1">
    <location>
        <begin position="125"/>
        <end position="146"/>
    </location>
</feature>
<dbReference type="RefSeq" id="XP_008594800.1">
    <property type="nucleotide sequence ID" value="XM_008596578.1"/>
</dbReference>
<evidence type="ECO:0000313" key="3">
    <source>
        <dbReference type="Proteomes" id="UP000002762"/>
    </source>
</evidence>
<keyword evidence="1" id="KW-0472">Membrane</keyword>